<dbReference type="VEuPathDB" id="FungiDB:RhiirA1_483525"/>
<reference evidence="1 2" key="1">
    <citation type="submission" date="2016-04" db="EMBL/GenBank/DDBJ databases">
        <title>Genome analyses suggest a sexual origin of heterokaryosis in a supposedly ancient asexual fungus.</title>
        <authorList>
            <person name="Ropars J."/>
            <person name="Sedzielewska K."/>
            <person name="Noel J."/>
            <person name="Charron P."/>
            <person name="Farinelli L."/>
            <person name="Marton T."/>
            <person name="Kruger M."/>
            <person name="Pelin A."/>
            <person name="Brachmann A."/>
            <person name="Corradi N."/>
        </authorList>
    </citation>
    <scope>NUCLEOTIDE SEQUENCE [LARGE SCALE GENOMIC DNA]</scope>
    <source>
        <strain evidence="1 2">C2</strain>
    </source>
</reference>
<dbReference type="EMBL" id="LLXL01009329">
    <property type="protein sequence ID" value="PKK43378.1"/>
    <property type="molecule type" value="Genomic_DNA"/>
</dbReference>
<name>A0A2N1L1Y9_9GLOM</name>
<accession>A0A2N1L1Y9</accession>
<dbReference type="Proteomes" id="UP000233469">
    <property type="component" value="Unassembled WGS sequence"/>
</dbReference>
<organism evidence="1 2">
    <name type="scientific">Rhizophagus irregularis</name>
    <dbReference type="NCBI Taxonomy" id="588596"/>
    <lineage>
        <taxon>Eukaryota</taxon>
        <taxon>Fungi</taxon>
        <taxon>Fungi incertae sedis</taxon>
        <taxon>Mucoromycota</taxon>
        <taxon>Glomeromycotina</taxon>
        <taxon>Glomeromycetes</taxon>
        <taxon>Glomerales</taxon>
        <taxon>Glomeraceae</taxon>
        <taxon>Rhizophagus</taxon>
    </lineage>
</organism>
<dbReference type="Gene3D" id="1.10.150.50">
    <property type="entry name" value="Transcription Factor, Ets-1"/>
    <property type="match status" value="1"/>
</dbReference>
<sequence length="122" mass="13491">EYLQKEEDLGLNDDDFEIICKQKVNGRTFFKITKEELRSAGLGLEPATALVNFAKECKDKKLRSFSSYLSLSEVLAEYGYDSDGIDSILLFSISASVLYFLISSANETVSFPATVVEVEAGV</sequence>
<protein>
    <recommendedName>
        <fullName evidence="3">SAM domain-containing protein</fullName>
    </recommendedName>
</protein>
<comment type="caution">
    <text evidence="1">The sequence shown here is derived from an EMBL/GenBank/DDBJ whole genome shotgun (WGS) entry which is preliminary data.</text>
</comment>
<proteinExistence type="predicted"/>
<dbReference type="AlphaFoldDB" id="A0A2N1L1Y9"/>
<feature type="non-terminal residue" evidence="1">
    <location>
        <position position="1"/>
    </location>
</feature>
<evidence type="ECO:0000313" key="2">
    <source>
        <dbReference type="Proteomes" id="UP000233469"/>
    </source>
</evidence>
<gene>
    <name evidence="1" type="ORF">RhiirC2_722770</name>
</gene>
<evidence type="ECO:0008006" key="3">
    <source>
        <dbReference type="Google" id="ProtNLM"/>
    </source>
</evidence>
<dbReference type="InterPro" id="IPR013761">
    <property type="entry name" value="SAM/pointed_sf"/>
</dbReference>
<evidence type="ECO:0000313" key="1">
    <source>
        <dbReference type="EMBL" id="PKK43378.1"/>
    </source>
</evidence>
<reference evidence="1 2" key="2">
    <citation type="submission" date="2017-10" db="EMBL/GenBank/DDBJ databases">
        <title>Extensive intraspecific genome diversity in a model arbuscular mycorrhizal fungus.</title>
        <authorList>
            <person name="Chen E.C.H."/>
            <person name="Morin E."/>
            <person name="Baudet D."/>
            <person name="Noel J."/>
            <person name="Ndikumana S."/>
            <person name="Charron P."/>
            <person name="St-Onge C."/>
            <person name="Giorgi J."/>
            <person name="Grigoriev I.V."/>
            <person name="Roux C."/>
            <person name="Martin F.M."/>
            <person name="Corradi N."/>
        </authorList>
    </citation>
    <scope>NUCLEOTIDE SEQUENCE [LARGE SCALE GENOMIC DNA]</scope>
    <source>
        <strain evidence="1 2">C2</strain>
    </source>
</reference>